<dbReference type="InterPro" id="IPR011112">
    <property type="entry name" value="Rho-like_N"/>
</dbReference>
<feature type="compositionally biased region" description="Basic residues" evidence="1">
    <location>
        <begin position="69"/>
        <end position="79"/>
    </location>
</feature>
<feature type="region of interest" description="Disordered" evidence="1">
    <location>
        <begin position="30"/>
        <end position="151"/>
    </location>
</feature>
<dbReference type="Pfam" id="PF07498">
    <property type="entry name" value="Rho_N"/>
    <property type="match status" value="1"/>
</dbReference>
<dbReference type="EMBL" id="BMAC01000196">
    <property type="protein sequence ID" value="GFP89619.1"/>
    <property type="molecule type" value="Genomic_DNA"/>
</dbReference>
<evidence type="ECO:0000259" key="2">
    <source>
        <dbReference type="Pfam" id="PF07498"/>
    </source>
</evidence>
<dbReference type="PANTHER" id="PTHR34449">
    <property type="entry name" value="RHO TERMINATION FACTOR"/>
    <property type="match status" value="1"/>
</dbReference>
<reference evidence="3" key="1">
    <citation type="submission" date="2020-07" db="EMBL/GenBank/DDBJ databases">
        <title>Ethylene signaling mediates host invasion by parasitic plants.</title>
        <authorList>
            <person name="Yoshida S."/>
        </authorList>
    </citation>
    <scope>NUCLEOTIDE SEQUENCE</scope>
    <source>
        <strain evidence="3">Okayama</strain>
    </source>
</reference>
<protein>
    <recommendedName>
        <fullName evidence="2">Rho termination factor-like N-terminal domain-containing protein</fullName>
    </recommendedName>
</protein>
<feature type="domain" description="Rho termination factor-like N-terminal" evidence="2">
    <location>
        <begin position="156"/>
        <end position="187"/>
    </location>
</feature>
<feature type="region of interest" description="Disordered" evidence="1">
    <location>
        <begin position="1"/>
        <end position="20"/>
    </location>
</feature>
<keyword evidence="4" id="KW-1185">Reference proteome</keyword>
<dbReference type="PANTHER" id="PTHR34449:SF2">
    <property type="entry name" value="RHO TERMINATION FACTOR"/>
    <property type="match status" value="1"/>
</dbReference>
<name>A0A830BU39_9LAMI</name>
<evidence type="ECO:0000313" key="3">
    <source>
        <dbReference type="EMBL" id="GFP89619.1"/>
    </source>
</evidence>
<gene>
    <name evidence="3" type="ORF">PHJA_001105600</name>
</gene>
<accession>A0A830BU39</accession>
<dbReference type="OrthoDB" id="1931152at2759"/>
<proteinExistence type="predicted"/>
<comment type="caution">
    <text evidence="3">The sequence shown here is derived from an EMBL/GenBank/DDBJ whole genome shotgun (WGS) entry which is preliminary data.</text>
</comment>
<feature type="compositionally biased region" description="Polar residues" evidence="1">
    <location>
        <begin position="30"/>
        <end position="40"/>
    </location>
</feature>
<dbReference type="Proteomes" id="UP000653305">
    <property type="component" value="Unassembled WGS sequence"/>
</dbReference>
<dbReference type="AlphaFoldDB" id="A0A830BU39"/>
<evidence type="ECO:0000256" key="1">
    <source>
        <dbReference type="SAM" id="MobiDB-lite"/>
    </source>
</evidence>
<feature type="compositionally biased region" description="Basic and acidic residues" evidence="1">
    <location>
        <begin position="138"/>
        <end position="151"/>
    </location>
</feature>
<dbReference type="GO" id="GO:0006353">
    <property type="term" value="P:DNA-templated transcription termination"/>
    <property type="evidence" value="ECO:0007669"/>
    <property type="project" value="InterPro"/>
</dbReference>
<feature type="non-terminal residue" evidence="3">
    <location>
        <position position="202"/>
    </location>
</feature>
<dbReference type="Gene3D" id="1.10.720.10">
    <property type="match status" value="1"/>
</dbReference>
<feature type="compositionally biased region" description="Basic and acidic residues" evidence="1">
    <location>
        <begin position="91"/>
        <end position="104"/>
    </location>
</feature>
<organism evidence="3 4">
    <name type="scientific">Phtheirospermum japonicum</name>
    <dbReference type="NCBI Taxonomy" id="374723"/>
    <lineage>
        <taxon>Eukaryota</taxon>
        <taxon>Viridiplantae</taxon>
        <taxon>Streptophyta</taxon>
        <taxon>Embryophyta</taxon>
        <taxon>Tracheophyta</taxon>
        <taxon>Spermatophyta</taxon>
        <taxon>Magnoliopsida</taxon>
        <taxon>eudicotyledons</taxon>
        <taxon>Gunneridae</taxon>
        <taxon>Pentapetalae</taxon>
        <taxon>asterids</taxon>
        <taxon>lamiids</taxon>
        <taxon>Lamiales</taxon>
        <taxon>Orobanchaceae</taxon>
        <taxon>Orobanchaceae incertae sedis</taxon>
        <taxon>Phtheirospermum</taxon>
    </lineage>
</organism>
<sequence length="202" mass="22918">KSEGPHGNYSQPLDGRSSNKEEILALFKRIQSSISKGDTSNSKKRISKVAEDNNNNNNSESILEVLHQSRTRGKGKNVSKKGEKFMAQQKDSPKKEEEKTDRLSATDLKPTRPPSSFMRRSPIPTQPSPRDEIEAEEERLHERDGENSEHLVEKFEEMKLSRLKEVAKCKGIKGYSKLKKSELVELLIRSLGMEAISRPQQC</sequence>
<evidence type="ECO:0000313" key="4">
    <source>
        <dbReference type="Proteomes" id="UP000653305"/>
    </source>
</evidence>